<reference evidence="2" key="2">
    <citation type="submission" date="2021-01" db="UniProtKB">
        <authorList>
            <consortium name="EnsemblMetazoa"/>
        </authorList>
    </citation>
    <scope>IDENTIFICATION</scope>
</reference>
<proteinExistence type="inferred from homology"/>
<dbReference type="GO" id="GO:0020037">
    <property type="term" value="F:heme binding"/>
    <property type="evidence" value="ECO:0000318"/>
    <property type="project" value="GO_Central"/>
</dbReference>
<dbReference type="InterPro" id="IPR039983">
    <property type="entry name" value="CYP46A1"/>
</dbReference>
<dbReference type="PANTHER" id="PTHR24293">
    <property type="entry name" value="CYTOCHROME P450 FAMILY 46 SUBFAMILY A"/>
    <property type="match status" value="1"/>
</dbReference>
<dbReference type="SUPFAM" id="SSF48264">
    <property type="entry name" value="Cytochrome P450"/>
    <property type="match status" value="1"/>
</dbReference>
<dbReference type="Pfam" id="PF00067">
    <property type="entry name" value="p450"/>
    <property type="match status" value="1"/>
</dbReference>
<dbReference type="OMA" id="IMEGMAL"/>
<name>A0A7M7NJ81_STRPU</name>
<dbReference type="GO" id="GO:0033781">
    <property type="term" value="F:cholesterol 24-hydroxylase activity"/>
    <property type="evidence" value="ECO:0000318"/>
    <property type="project" value="GO_Central"/>
</dbReference>
<dbReference type="GeneID" id="115922490"/>
<accession>A0A7M7NJ81</accession>
<evidence type="ECO:0000256" key="1">
    <source>
        <dbReference type="ARBA" id="ARBA00010617"/>
    </source>
</evidence>
<dbReference type="GO" id="GO:0005506">
    <property type="term" value="F:iron ion binding"/>
    <property type="evidence" value="ECO:0007669"/>
    <property type="project" value="InterPro"/>
</dbReference>
<dbReference type="PANTHER" id="PTHR24293:SF0">
    <property type="entry name" value="CYP46A1 PROTEIN-RELATED"/>
    <property type="match status" value="1"/>
</dbReference>
<dbReference type="AlphaFoldDB" id="A0A7M7NJ81"/>
<sequence>MKEILTRSKYSKSPDQYRALKSLYGARTLGNGLLSEMNHEVWMKKRALFNPAFHRKYLIGMMNEFNSCSDKLVNHLIPLSDGQTEVVMTKEFERLTMEVIGKVGFGMEDDIIGNPDSPLCQLFPKVMSGLLSVYRNPLLKYSILPKDLKYKREVRAAANEIRAMGRRCILARMDALRRGDQVPRDILTYILQESNNSEGGIKDFDLEELVDEFFTFFGAGNFLCTIFLSYSYNKLV</sequence>
<dbReference type="Proteomes" id="UP000007110">
    <property type="component" value="Unassembled WGS sequence"/>
</dbReference>
<reference evidence="3" key="1">
    <citation type="submission" date="2015-02" db="EMBL/GenBank/DDBJ databases">
        <title>Genome sequencing for Strongylocentrotus purpuratus.</title>
        <authorList>
            <person name="Murali S."/>
            <person name="Liu Y."/>
            <person name="Vee V."/>
            <person name="English A."/>
            <person name="Wang M."/>
            <person name="Skinner E."/>
            <person name="Han Y."/>
            <person name="Muzny D.M."/>
            <person name="Worley K.C."/>
            <person name="Gibbs R.A."/>
        </authorList>
    </citation>
    <scope>NUCLEOTIDE SEQUENCE</scope>
</reference>
<organism evidence="2 3">
    <name type="scientific">Strongylocentrotus purpuratus</name>
    <name type="common">Purple sea urchin</name>
    <dbReference type="NCBI Taxonomy" id="7668"/>
    <lineage>
        <taxon>Eukaryota</taxon>
        <taxon>Metazoa</taxon>
        <taxon>Echinodermata</taxon>
        <taxon>Eleutherozoa</taxon>
        <taxon>Echinozoa</taxon>
        <taxon>Echinoidea</taxon>
        <taxon>Euechinoidea</taxon>
        <taxon>Echinacea</taxon>
        <taxon>Camarodonta</taxon>
        <taxon>Echinidea</taxon>
        <taxon>Strongylocentrotidae</taxon>
        <taxon>Strongylocentrotus</taxon>
    </lineage>
</organism>
<dbReference type="Gene3D" id="1.10.630.10">
    <property type="entry name" value="Cytochrome P450"/>
    <property type="match status" value="1"/>
</dbReference>
<evidence type="ECO:0000313" key="2">
    <source>
        <dbReference type="EnsemblMetazoa" id="XP_030837277"/>
    </source>
</evidence>
<keyword evidence="3" id="KW-1185">Reference proteome</keyword>
<evidence type="ECO:0000313" key="3">
    <source>
        <dbReference type="Proteomes" id="UP000007110"/>
    </source>
</evidence>
<dbReference type="GO" id="GO:0006707">
    <property type="term" value="P:cholesterol catabolic process"/>
    <property type="evidence" value="ECO:0000318"/>
    <property type="project" value="GO_Central"/>
</dbReference>
<dbReference type="InParanoid" id="A0A7M7NJ81"/>
<dbReference type="EnsemblMetazoa" id="XM_030981417">
    <property type="protein sequence ID" value="XP_030837277"/>
    <property type="gene ID" value="LOC115922490"/>
</dbReference>
<dbReference type="InterPro" id="IPR036396">
    <property type="entry name" value="Cyt_P450_sf"/>
</dbReference>
<dbReference type="InterPro" id="IPR001128">
    <property type="entry name" value="Cyt_P450"/>
</dbReference>
<dbReference type="OrthoDB" id="1470350at2759"/>
<dbReference type="RefSeq" id="XP_030837277.1">
    <property type="nucleotide sequence ID" value="XM_030981417.1"/>
</dbReference>
<comment type="similarity">
    <text evidence="1">Belongs to the cytochrome P450 family.</text>
</comment>
<protein>
    <submittedName>
        <fullName evidence="2">Uncharacterized protein</fullName>
    </submittedName>
</protein>
<dbReference type="KEGG" id="spu:115922490"/>